<comment type="caution">
    <text evidence="19">The sequence shown here is derived from an EMBL/GenBank/DDBJ whole genome shotgun (WGS) entry which is preliminary data.</text>
</comment>
<evidence type="ECO:0000256" key="16">
    <source>
        <dbReference type="SAM" id="MobiDB-lite"/>
    </source>
</evidence>
<dbReference type="GO" id="GO:0051017">
    <property type="term" value="P:actin filament bundle assembly"/>
    <property type="evidence" value="ECO:0007669"/>
    <property type="project" value="TreeGrafter"/>
</dbReference>
<keyword evidence="8" id="KW-0446">Lipid-binding</keyword>
<feature type="compositionally biased region" description="Low complexity" evidence="16">
    <location>
        <begin position="551"/>
        <end position="565"/>
    </location>
</feature>
<evidence type="ECO:0000256" key="15">
    <source>
        <dbReference type="PROSITE-ProRule" id="PRU00192"/>
    </source>
</evidence>
<reference evidence="19 20" key="1">
    <citation type="submission" date="2022-11" db="EMBL/GenBank/DDBJ databases">
        <title>Whole genome sequence of Eschrichtius robustus ER-17-0199.</title>
        <authorList>
            <person name="Bruniche-Olsen A."/>
            <person name="Black A.N."/>
            <person name="Fields C.J."/>
            <person name="Walden K."/>
            <person name="Dewoody J.A."/>
        </authorList>
    </citation>
    <scope>NUCLEOTIDE SEQUENCE [LARGE SCALE GENOMIC DNA]</scope>
    <source>
        <strain evidence="19">ER-17-0199</strain>
        <tissue evidence="19">Blubber</tissue>
    </source>
</reference>
<organism evidence="19 20">
    <name type="scientific">Eschrichtius robustus</name>
    <name type="common">California gray whale</name>
    <name type="synonym">Eschrichtius gibbosus</name>
    <dbReference type="NCBI Taxonomy" id="9764"/>
    <lineage>
        <taxon>Eukaryota</taxon>
        <taxon>Metazoa</taxon>
        <taxon>Chordata</taxon>
        <taxon>Craniata</taxon>
        <taxon>Vertebrata</taxon>
        <taxon>Euteleostomi</taxon>
        <taxon>Mammalia</taxon>
        <taxon>Eutheria</taxon>
        <taxon>Laurasiatheria</taxon>
        <taxon>Artiodactyla</taxon>
        <taxon>Whippomorpha</taxon>
        <taxon>Cetacea</taxon>
        <taxon>Mysticeti</taxon>
        <taxon>Eschrichtiidae</taxon>
        <taxon>Eschrichtius</taxon>
    </lineage>
</organism>
<evidence type="ECO:0000256" key="13">
    <source>
        <dbReference type="ARBA" id="ARBA00077036"/>
    </source>
</evidence>
<dbReference type="InterPro" id="IPR030126">
    <property type="entry name" value="Baiap2l2_I-BAR_dom"/>
</dbReference>
<feature type="domain" description="IMD" evidence="18">
    <location>
        <begin position="1"/>
        <end position="239"/>
    </location>
</feature>
<feature type="region of interest" description="Disordered" evidence="16">
    <location>
        <begin position="221"/>
        <end position="240"/>
    </location>
</feature>
<keyword evidence="9" id="KW-0472">Membrane</keyword>
<evidence type="ECO:0000256" key="14">
    <source>
        <dbReference type="ARBA" id="ARBA00080091"/>
    </source>
</evidence>
<keyword evidence="4 15" id="KW-0728">SH3 domain</keyword>
<dbReference type="CDD" id="cd07644">
    <property type="entry name" value="I-BAR_IMD_BAIAP2L2"/>
    <property type="match status" value="1"/>
</dbReference>
<comment type="subcellular location">
    <subcellularLocation>
        <location evidence="3">Cell junction</location>
    </subcellularLocation>
    <subcellularLocation>
        <location evidence="2">Cell membrane</location>
        <topology evidence="2">Peripheral membrane protein</topology>
    </subcellularLocation>
    <subcellularLocation>
        <location evidence="1">Cytoplasmic vesicle membrane</location>
    </subcellularLocation>
</comment>
<keyword evidence="20" id="KW-1185">Reference proteome</keyword>
<evidence type="ECO:0000256" key="9">
    <source>
        <dbReference type="ARBA" id="ARBA00023136"/>
    </source>
</evidence>
<dbReference type="Gene3D" id="1.20.1270.60">
    <property type="entry name" value="Arfaptin homology (AH) domain/BAR domain"/>
    <property type="match status" value="1"/>
</dbReference>
<evidence type="ECO:0000256" key="12">
    <source>
        <dbReference type="ARBA" id="ARBA00070316"/>
    </source>
</evidence>
<feature type="compositionally biased region" description="Low complexity" evidence="16">
    <location>
        <begin position="531"/>
        <end position="541"/>
    </location>
</feature>
<dbReference type="PROSITE" id="PS51338">
    <property type="entry name" value="IMD"/>
    <property type="match status" value="1"/>
</dbReference>
<keyword evidence="6" id="KW-0597">Phosphoprotein</keyword>
<evidence type="ECO:0000256" key="2">
    <source>
        <dbReference type="ARBA" id="ARBA00004202"/>
    </source>
</evidence>
<dbReference type="SMART" id="SM00326">
    <property type="entry name" value="SH3"/>
    <property type="match status" value="1"/>
</dbReference>
<dbReference type="InterPro" id="IPR027681">
    <property type="entry name" value="IRSp53/IRTKS/Pinkbar"/>
</dbReference>
<evidence type="ECO:0000256" key="10">
    <source>
        <dbReference type="ARBA" id="ARBA00023329"/>
    </source>
</evidence>
<dbReference type="AlphaFoldDB" id="A0AB34HMB7"/>
<dbReference type="Pfam" id="PF14604">
    <property type="entry name" value="SH3_9"/>
    <property type="match status" value="1"/>
</dbReference>
<evidence type="ECO:0000256" key="3">
    <source>
        <dbReference type="ARBA" id="ARBA00004282"/>
    </source>
</evidence>
<keyword evidence="5" id="KW-1003">Cell membrane</keyword>
<dbReference type="GO" id="GO:0005829">
    <property type="term" value="C:cytosol"/>
    <property type="evidence" value="ECO:0007669"/>
    <property type="project" value="TreeGrafter"/>
</dbReference>
<feature type="compositionally biased region" description="Low complexity" evidence="16">
    <location>
        <begin position="370"/>
        <end position="390"/>
    </location>
</feature>
<evidence type="ECO:0000259" key="17">
    <source>
        <dbReference type="PROSITE" id="PS50002"/>
    </source>
</evidence>
<dbReference type="PANTHER" id="PTHR14206">
    <property type="entry name" value="BRAIN-SPECIFIC ANGIOGENESIS INHIBITOR 1-ASSOCIATED PROTEIN 2"/>
    <property type="match status" value="1"/>
</dbReference>
<keyword evidence="10" id="KW-0968">Cytoplasmic vesicle</keyword>
<name>A0AB34HMB7_ESCRO</name>
<dbReference type="GO" id="GO:0005654">
    <property type="term" value="C:nucleoplasm"/>
    <property type="evidence" value="ECO:0007669"/>
    <property type="project" value="TreeGrafter"/>
</dbReference>
<dbReference type="GO" id="GO:0030659">
    <property type="term" value="C:cytoplasmic vesicle membrane"/>
    <property type="evidence" value="ECO:0007669"/>
    <property type="project" value="UniProtKB-SubCell"/>
</dbReference>
<accession>A0AB34HMB7</accession>
<evidence type="ECO:0000256" key="8">
    <source>
        <dbReference type="ARBA" id="ARBA00023121"/>
    </source>
</evidence>
<dbReference type="SUPFAM" id="SSF50044">
    <property type="entry name" value="SH3-domain"/>
    <property type="match status" value="1"/>
</dbReference>
<dbReference type="EMBL" id="JAIQCJ010001201">
    <property type="protein sequence ID" value="KAJ8791674.1"/>
    <property type="molecule type" value="Genomic_DNA"/>
</dbReference>
<dbReference type="FunFam" id="2.30.30.40:FF:000185">
    <property type="entry name" value="brain-specific angiogenesis inhibitor 1-associated protein 2-like protein 2"/>
    <property type="match status" value="1"/>
</dbReference>
<sequence length="615" mass="68394">MAPEMDQLYRSTMAIYKSIMEQFNPALENLVYLGNNYLRAFHALSEAAEVYFNAIQKIGEQALQSSTSQILGEILVQMSDTQRHLNSDLEVVVQTFHGDLLQHMEKNTKLDMQFIKDSRQHYEMEYRHRAANLEKCMSQLWRMERKRDKNAREMKESVNRLHVQMQAFVSESQRAAELEEKRRYRFLAEKHLLLSNTFLQFFGRARGMLQNRVLLWKEQSEASRNPSRAHSPGLLGPVLGPPYPSGRLTPTRLDMVRPWAPPPPPFAPPPPPFAPPPPPAPSAGPWGLRPSAWSLLPPRVPFYEAPLGRPFRPGTTSAPPWLLGRRPENPYADAWDWGRHGSGSHGPEPIEARSASQLEPDRRPLPRTPSASSLYSSSTERSRSNSFGERPGCRGGGGARRVRALVSHSEGANHTLLRFSAGDVVEVLVPEAQNGWLYGKLEGSSTSGWFPEAYVKPLEELPINPMNPLNPVTSVNPTNPLNPVTSVNPMSPMNELPSRSYPLRGSHSLDDLLDRPGNSTASSDYWDGQSRSRTPSRVPSRTPSPAPTPLPGSRRSSMGSMGAASDVKVSPLSQSALNPGVVQFAGRLETRGTNPFATVKLRPTVTNDRSAPLIR</sequence>
<evidence type="ECO:0000256" key="4">
    <source>
        <dbReference type="ARBA" id="ARBA00022443"/>
    </source>
</evidence>
<dbReference type="SUPFAM" id="SSF103657">
    <property type="entry name" value="BAR/IMD domain-like"/>
    <property type="match status" value="1"/>
</dbReference>
<dbReference type="FunFam" id="1.20.1270.60:FF:000056">
    <property type="entry name" value="brain-specific angiogenesis inhibitor 1-associated protein 2-like protein 2"/>
    <property type="match status" value="1"/>
</dbReference>
<keyword evidence="7" id="KW-0965">Cell junction</keyword>
<dbReference type="PANTHER" id="PTHR14206:SF5">
    <property type="entry name" value="BRAIN-SPECIFIC ANGIOGENESIS INHIBITOR 1-ASSOCIATED PROTEIN 2-LIKE PROTEIN 2"/>
    <property type="match status" value="1"/>
</dbReference>
<dbReference type="Pfam" id="PF08397">
    <property type="entry name" value="IMD"/>
    <property type="match status" value="1"/>
</dbReference>
<evidence type="ECO:0000256" key="1">
    <source>
        <dbReference type="ARBA" id="ARBA00004156"/>
    </source>
</evidence>
<protein>
    <recommendedName>
        <fullName evidence="12">BAR/IMD domain-containing adapter protein 2-like 2</fullName>
    </recommendedName>
    <alternativeName>
        <fullName evidence="14">Brain-specific angiogenesis inhibitor 1-associated protein 2-like protein 2</fullName>
    </alternativeName>
    <alternativeName>
        <fullName evidence="13">Planar intestinal- and kidney-specific BAR domain protein</fullName>
    </alternativeName>
</protein>
<evidence type="ECO:0000256" key="6">
    <source>
        <dbReference type="ARBA" id="ARBA00022553"/>
    </source>
</evidence>
<dbReference type="GO" id="GO:0051764">
    <property type="term" value="P:actin crosslink formation"/>
    <property type="evidence" value="ECO:0007669"/>
    <property type="project" value="TreeGrafter"/>
</dbReference>
<dbReference type="GO" id="GO:0070161">
    <property type="term" value="C:anchoring junction"/>
    <property type="evidence" value="ECO:0007669"/>
    <property type="project" value="UniProtKB-SubCell"/>
</dbReference>
<dbReference type="InterPro" id="IPR036028">
    <property type="entry name" value="SH3-like_dom_sf"/>
</dbReference>
<dbReference type="PROSITE" id="PS50002">
    <property type="entry name" value="SH3"/>
    <property type="match status" value="1"/>
</dbReference>
<gene>
    <name evidence="19" type="ORF">J1605_020396</name>
</gene>
<dbReference type="InterPro" id="IPR001452">
    <property type="entry name" value="SH3_domain"/>
</dbReference>
<proteinExistence type="predicted"/>
<dbReference type="GO" id="GO:0008289">
    <property type="term" value="F:lipid binding"/>
    <property type="evidence" value="ECO:0007669"/>
    <property type="project" value="UniProtKB-KW"/>
</dbReference>
<evidence type="ECO:0000313" key="20">
    <source>
        <dbReference type="Proteomes" id="UP001159641"/>
    </source>
</evidence>
<feature type="region of interest" description="Disordered" evidence="16">
    <location>
        <begin position="472"/>
        <end position="575"/>
    </location>
</feature>
<feature type="domain" description="SH3" evidence="17">
    <location>
        <begin position="397"/>
        <end position="460"/>
    </location>
</feature>
<evidence type="ECO:0000313" key="19">
    <source>
        <dbReference type="EMBL" id="KAJ8791674.1"/>
    </source>
</evidence>
<evidence type="ECO:0000256" key="11">
    <source>
        <dbReference type="ARBA" id="ARBA00054355"/>
    </source>
</evidence>
<dbReference type="GO" id="GO:0007009">
    <property type="term" value="P:plasma membrane organization"/>
    <property type="evidence" value="ECO:0007669"/>
    <property type="project" value="InterPro"/>
</dbReference>
<evidence type="ECO:0000256" key="5">
    <source>
        <dbReference type="ARBA" id="ARBA00022475"/>
    </source>
</evidence>
<dbReference type="GO" id="GO:0005886">
    <property type="term" value="C:plasma membrane"/>
    <property type="evidence" value="ECO:0007669"/>
    <property type="project" value="UniProtKB-SubCell"/>
</dbReference>
<dbReference type="InterPro" id="IPR027267">
    <property type="entry name" value="AH/BAR_dom_sf"/>
</dbReference>
<dbReference type="Proteomes" id="UP001159641">
    <property type="component" value="Unassembled WGS sequence"/>
</dbReference>
<feature type="compositionally biased region" description="Polar residues" evidence="16">
    <location>
        <begin position="472"/>
        <end position="491"/>
    </location>
</feature>
<comment type="function">
    <text evidence="11">Phosphoinositides-binding protein that induces the formation of planar or gently curved membrane structures. Binds to phosphoinositides, including to phosphatidylinositol 4,5-bisphosphate (PtdIns(4,5)P2) headgroups. There seems to be no clear preference for a specific phosphoinositide.</text>
</comment>
<evidence type="ECO:0000256" key="7">
    <source>
        <dbReference type="ARBA" id="ARBA00022949"/>
    </source>
</evidence>
<dbReference type="GO" id="GO:0030838">
    <property type="term" value="P:positive regulation of actin filament polymerization"/>
    <property type="evidence" value="ECO:0007669"/>
    <property type="project" value="TreeGrafter"/>
</dbReference>
<evidence type="ECO:0000259" key="18">
    <source>
        <dbReference type="PROSITE" id="PS51338"/>
    </source>
</evidence>
<feature type="region of interest" description="Disordered" evidence="16">
    <location>
        <begin position="304"/>
        <end position="399"/>
    </location>
</feature>
<dbReference type="Gene3D" id="2.30.30.40">
    <property type="entry name" value="SH3 Domains"/>
    <property type="match status" value="1"/>
</dbReference>
<dbReference type="InterPro" id="IPR013606">
    <property type="entry name" value="I-BAR_dom"/>
</dbReference>